<proteinExistence type="predicted"/>
<dbReference type="SUPFAM" id="SSF46785">
    <property type="entry name" value="Winged helix' DNA-binding domain"/>
    <property type="match status" value="1"/>
</dbReference>
<dbReference type="Proteomes" id="UP000523362">
    <property type="component" value="Unassembled WGS sequence"/>
</dbReference>
<dbReference type="InterPro" id="IPR036388">
    <property type="entry name" value="WH-like_DNA-bd_sf"/>
</dbReference>
<name>A0A7X1C6C4_LISSE</name>
<comment type="caution">
    <text evidence="1">The sequence shown here is derived from an EMBL/GenBank/DDBJ whole genome shotgun (WGS) entry which is preliminary data.</text>
</comment>
<evidence type="ECO:0000313" key="1">
    <source>
        <dbReference type="EMBL" id="MBC1485973.1"/>
    </source>
</evidence>
<protein>
    <recommendedName>
        <fullName evidence="3">FtsK gamma domain-containing protein</fullName>
    </recommendedName>
</protein>
<organism evidence="1 2">
    <name type="scientific">Listeria seeligeri</name>
    <dbReference type="NCBI Taxonomy" id="1640"/>
    <lineage>
        <taxon>Bacteria</taxon>
        <taxon>Bacillati</taxon>
        <taxon>Bacillota</taxon>
        <taxon>Bacilli</taxon>
        <taxon>Bacillales</taxon>
        <taxon>Listeriaceae</taxon>
        <taxon>Listeria</taxon>
    </lineage>
</organism>
<dbReference type="Gene3D" id="1.10.10.10">
    <property type="entry name" value="Winged helix-like DNA-binding domain superfamily/Winged helix DNA-binding domain"/>
    <property type="match status" value="1"/>
</dbReference>
<gene>
    <name evidence="1" type="ORF">HB897_07000</name>
</gene>
<reference evidence="1 2" key="1">
    <citation type="submission" date="2020-03" db="EMBL/GenBank/DDBJ databases">
        <title>Soil Listeria distribution.</title>
        <authorList>
            <person name="Liao J."/>
            <person name="Wiedmann M."/>
        </authorList>
    </citation>
    <scope>NUCLEOTIDE SEQUENCE [LARGE SCALE GENOMIC DNA]</scope>
    <source>
        <strain evidence="1 2">FSL L7-1560</strain>
    </source>
</reference>
<dbReference type="AlphaFoldDB" id="A0A7X1C6C4"/>
<accession>A0A7X1C6C4</accession>
<sequence>MFALLYEEIVEYTTEILEERYFSIFHITRNFRISYDIAQSYIDKMLENEVISKVENVGIGVSYKVE</sequence>
<evidence type="ECO:0000313" key="2">
    <source>
        <dbReference type="Proteomes" id="UP000523362"/>
    </source>
</evidence>
<dbReference type="EMBL" id="JAARRG010000003">
    <property type="protein sequence ID" value="MBC1485973.1"/>
    <property type="molecule type" value="Genomic_DNA"/>
</dbReference>
<evidence type="ECO:0008006" key="3">
    <source>
        <dbReference type="Google" id="ProtNLM"/>
    </source>
</evidence>
<dbReference type="InterPro" id="IPR036390">
    <property type="entry name" value="WH_DNA-bd_sf"/>
</dbReference>